<evidence type="ECO:0000313" key="1">
    <source>
        <dbReference type="EMBL" id="GMG15781.1"/>
    </source>
</evidence>
<gene>
    <name evidence="1" type="ORF">Pfra01_002954800</name>
</gene>
<comment type="caution">
    <text evidence="1">The sequence shown here is derived from an EMBL/GenBank/DDBJ whole genome shotgun (WGS) entry which is preliminary data.</text>
</comment>
<sequence length="159" mass="16714">MESLHKADHLRSIRTASTSFKAGIKTFVLSQPPVARVRRPRRATDAPSAAVTIGAAAAACIVSSCSVVACSTAIRANSASVRRFAARVAAALVPSLDRTVPARSRLPRGLPSSWCAAQPGLRPGAKLPPSPLPELLTAHPPPRLYYPVGRLSQNHTPGE</sequence>
<organism evidence="1 2">
    <name type="scientific">Phytophthora fragariaefolia</name>
    <dbReference type="NCBI Taxonomy" id="1490495"/>
    <lineage>
        <taxon>Eukaryota</taxon>
        <taxon>Sar</taxon>
        <taxon>Stramenopiles</taxon>
        <taxon>Oomycota</taxon>
        <taxon>Peronosporomycetes</taxon>
        <taxon>Peronosporales</taxon>
        <taxon>Peronosporaceae</taxon>
        <taxon>Phytophthora</taxon>
    </lineage>
</organism>
<protein>
    <submittedName>
        <fullName evidence="1">Unnamed protein product</fullName>
    </submittedName>
</protein>
<proteinExistence type="predicted"/>
<dbReference type="EMBL" id="BSXT01018901">
    <property type="protein sequence ID" value="GMG15781.1"/>
    <property type="molecule type" value="Genomic_DNA"/>
</dbReference>
<name>A0A9W6YLV8_9STRA</name>
<reference evidence="1" key="1">
    <citation type="submission" date="2023-04" db="EMBL/GenBank/DDBJ databases">
        <title>Phytophthora fragariaefolia NBRC 109709.</title>
        <authorList>
            <person name="Ichikawa N."/>
            <person name="Sato H."/>
            <person name="Tonouchi N."/>
        </authorList>
    </citation>
    <scope>NUCLEOTIDE SEQUENCE</scope>
    <source>
        <strain evidence="1">NBRC 109709</strain>
    </source>
</reference>
<keyword evidence="2" id="KW-1185">Reference proteome</keyword>
<dbReference type="AlphaFoldDB" id="A0A9W6YLV8"/>
<dbReference type="Proteomes" id="UP001165121">
    <property type="component" value="Unassembled WGS sequence"/>
</dbReference>
<evidence type="ECO:0000313" key="2">
    <source>
        <dbReference type="Proteomes" id="UP001165121"/>
    </source>
</evidence>
<accession>A0A9W6YLV8</accession>